<organism evidence="1 2">
    <name type="scientific">Actinomyces bowdenii</name>
    <dbReference type="NCBI Taxonomy" id="131109"/>
    <lineage>
        <taxon>Bacteria</taxon>
        <taxon>Bacillati</taxon>
        <taxon>Actinomycetota</taxon>
        <taxon>Actinomycetes</taxon>
        <taxon>Actinomycetales</taxon>
        <taxon>Actinomycetaceae</taxon>
        <taxon>Actinomyces</taxon>
    </lineage>
</organism>
<comment type="caution">
    <text evidence="1">The sequence shown here is derived from an EMBL/GenBank/DDBJ whole genome shotgun (WGS) entry which is preliminary data.</text>
</comment>
<dbReference type="Pfam" id="PF19818">
    <property type="entry name" value="DUF6301"/>
    <property type="match status" value="1"/>
</dbReference>
<gene>
    <name evidence="1" type="ORF">HZZ05_07730</name>
</gene>
<name>A0A853EJ67_9ACTO</name>
<dbReference type="AlphaFoldDB" id="A0A853EJ67"/>
<protein>
    <submittedName>
        <fullName evidence="1">Uncharacterized protein</fullName>
    </submittedName>
</protein>
<reference evidence="1 2" key="1">
    <citation type="submission" date="2020-07" db="EMBL/GenBank/DDBJ databases">
        <title>MOT database genomes.</title>
        <authorList>
            <person name="Joseph S."/>
            <person name="Aduse-Opoku J."/>
            <person name="Hashim A."/>
            <person name="Wade W."/>
            <person name="Curtis M."/>
        </authorList>
    </citation>
    <scope>NUCLEOTIDE SEQUENCE [LARGE SCALE GENOMIC DNA]</scope>
    <source>
        <strain evidence="1 2">WMus004</strain>
    </source>
</reference>
<proteinExistence type="predicted"/>
<dbReference type="Proteomes" id="UP000572528">
    <property type="component" value="Unassembled WGS sequence"/>
</dbReference>
<evidence type="ECO:0000313" key="1">
    <source>
        <dbReference type="EMBL" id="NYS69407.1"/>
    </source>
</evidence>
<sequence>MTEMRTLPVDEALRWITAWTEHPWPITRETAFAIRDHFGWRPHPQNGRLFATHLSETGREDGLINCFDDAESGDTVSEVKLPLTSIVFKGQEDENTAPVTQAAFNTYVQAVTNRYGKGRHKNSGTGWQLVKWTLPNRVTLSLSTQPGIISATIDSPRVTEIAETEEYFIEKYGEDEYFKD</sequence>
<dbReference type="RefSeq" id="WP_179900689.1">
    <property type="nucleotide sequence ID" value="NZ_JACBXV010000096.1"/>
</dbReference>
<accession>A0A853EJ67</accession>
<dbReference type="EMBL" id="JACBXV010000096">
    <property type="protein sequence ID" value="NYS69407.1"/>
    <property type="molecule type" value="Genomic_DNA"/>
</dbReference>
<evidence type="ECO:0000313" key="2">
    <source>
        <dbReference type="Proteomes" id="UP000572528"/>
    </source>
</evidence>
<dbReference type="InterPro" id="IPR046268">
    <property type="entry name" value="DUF6301"/>
</dbReference>